<dbReference type="InterPro" id="IPR033116">
    <property type="entry name" value="TRYPSIN_SER"/>
</dbReference>
<evidence type="ECO:0000259" key="8">
    <source>
        <dbReference type="PROSITE" id="PS50240"/>
    </source>
</evidence>
<evidence type="ECO:0000256" key="4">
    <source>
        <dbReference type="ARBA" id="ARBA00022825"/>
    </source>
</evidence>
<accession>A0A8C7M4Q6</accession>
<dbReference type="GO" id="GO:0004252">
    <property type="term" value="F:serine-type endopeptidase activity"/>
    <property type="evidence" value="ECO:0007669"/>
    <property type="project" value="InterPro"/>
</dbReference>
<dbReference type="InterPro" id="IPR018114">
    <property type="entry name" value="TRYPSIN_HIS"/>
</dbReference>
<dbReference type="SUPFAM" id="SSF50494">
    <property type="entry name" value="Trypsin-like serine proteases"/>
    <property type="match status" value="1"/>
</dbReference>
<dbReference type="PROSITE" id="PS00134">
    <property type="entry name" value="TRYPSIN_HIS"/>
    <property type="match status" value="1"/>
</dbReference>
<dbReference type="PRINTS" id="PR00722">
    <property type="entry name" value="CHYMOTRYPSIN"/>
</dbReference>
<evidence type="ECO:0000313" key="9">
    <source>
        <dbReference type="Ensembl" id="ENSOKIP00005029225.1"/>
    </source>
</evidence>
<dbReference type="InterPro" id="IPR001314">
    <property type="entry name" value="Peptidase_S1A"/>
</dbReference>
<keyword evidence="6" id="KW-0325">Glycoprotein</keyword>
<keyword evidence="5" id="KW-1015">Disulfide bond</keyword>
<dbReference type="PROSITE" id="PS00135">
    <property type="entry name" value="TRYPSIN_SER"/>
    <property type="match status" value="1"/>
</dbReference>
<dbReference type="AlphaFoldDB" id="A0A8C7M4Q6"/>
<evidence type="ECO:0000256" key="5">
    <source>
        <dbReference type="ARBA" id="ARBA00023157"/>
    </source>
</evidence>
<dbReference type="InterPro" id="IPR009003">
    <property type="entry name" value="Peptidase_S1_PA"/>
</dbReference>
<dbReference type="Proteomes" id="UP000694557">
    <property type="component" value="Unassembled WGS sequence"/>
</dbReference>
<dbReference type="GeneTree" id="ENSGT00940000163852"/>
<feature type="domain" description="Peptidase S1" evidence="8">
    <location>
        <begin position="81"/>
        <end position="315"/>
    </location>
</feature>
<name>A0A8C7M4Q6_ONCKI</name>
<dbReference type="CDD" id="cd00190">
    <property type="entry name" value="Tryp_SPc"/>
    <property type="match status" value="1"/>
</dbReference>
<dbReference type="PANTHER" id="PTHR24253:SF144">
    <property type="entry name" value="CHYMOTRYPSIN-LIKE PROTEASE CTRL-1-RELATED"/>
    <property type="match status" value="1"/>
</dbReference>
<dbReference type="InterPro" id="IPR043504">
    <property type="entry name" value="Peptidase_S1_PA_chymotrypsin"/>
</dbReference>
<proteinExistence type="predicted"/>
<dbReference type="SMART" id="SM00020">
    <property type="entry name" value="Tryp_SPc"/>
    <property type="match status" value="1"/>
</dbReference>
<keyword evidence="1 7" id="KW-0645">Protease</keyword>
<keyword evidence="10" id="KW-1185">Reference proteome</keyword>
<dbReference type="FunFam" id="2.40.10.10:FF:000057">
    <property type="entry name" value="Zgc:100868"/>
    <property type="match status" value="1"/>
</dbReference>
<dbReference type="Pfam" id="PF00089">
    <property type="entry name" value="Trypsin"/>
    <property type="match status" value="1"/>
</dbReference>
<reference evidence="9" key="2">
    <citation type="submission" date="2025-09" db="UniProtKB">
        <authorList>
            <consortium name="Ensembl"/>
        </authorList>
    </citation>
    <scope>IDENTIFICATION</scope>
</reference>
<evidence type="ECO:0000256" key="6">
    <source>
        <dbReference type="ARBA" id="ARBA00023180"/>
    </source>
</evidence>
<keyword evidence="2" id="KW-0732">Signal</keyword>
<evidence type="ECO:0000256" key="7">
    <source>
        <dbReference type="RuleBase" id="RU363034"/>
    </source>
</evidence>
<gene>
    <name evidence="9" type="primary">LOC109866681</name>
</gene>
<evidence type="ECO:0000313" key="10">
    <source>
        <dbReference type="Proteomes" id="UP000694557"/>
    </source>
</evidence>
<dbReference type="Ensembl" id="ENSOKIT00005030925.1">
    <property type="protein sequence ID" value="ENSOKIP00005029225.1"/>
    <property type="gene ID" value="ENSOKIG00005012611.1"/>
</dbReference>
<dbReference type="InterPro" id="IPR001254">
    <property type="entry name" value="Trypsin_dom"/>
</dbReference>
<evidence type="ECO:0000256" key="2">
    <source>
        <dbReference type="ARBA" id="ARBA00022729"/>
    </source>
</evidence>
<dbReference type="GO" id="GO:0006508">
    <property type="term" value="P:proteolysis"/>
    <property type="evidence" value="ECO:0007669"/>
    <property type="project" value="UniProtKB-KW"/>
</dbReference>
<keyword evidence="3 7" id="KW-0378">Hydrolase</keyword>
<dbReference type="PROSITE" id="PS50240">
    <property type="entry name" value="TRYPSIN_DOM"/>
    <property type="match status" value="1"/>
</dbReference>
<sequence length="360" mass="38422">MGGEPLPQAHPPQLRCHQPPVVHTSSFNQWYYKYRTHKSVAADRMESGWVLCAVVFALTCMGKGGHSQANVCGIASLNTKIVGGQAAAAGSWPWQASLHRSNRHFCGGSLINKEWVLTAAHCFPSTSTSGLLVYLGRQNQQSINSNEVSQTVSQITRHLNYNSATSDNDICLLKLSSPVTFTDYIQPVCLAAVGSTYYTGTTSWVTGWGDINSGVPLPSPGTLQEVTVPVVGNRKCNCLYTGLGSITNNMICAGLLSGGKDSCQGDSGGPIVSKQGLVWIQSGVVSFGKGCAEANFPGVYTRVSQYQTWINSQISTDMPGFVTFSSSGTDSDLNVTCNALSSGASLFSLSPFLVFLYLFQ</sequence>
<reference evidence="9" key="1">
    <citation type="submission" date="2025-08" db="UniProtKB">
        <authorList>
            <consortium name="Ensembl"/>
        </authorList>
    </citation>
    <scope>IDENTIFICATION</scope>
</reference>
<keyword evidence="4 7" id="KW-0720">Serine protease</keyword>
<dbReference type="Gene3D" id="2.40.10.10">
    <property type="entry name" value="Trypsin-like serine proteases"/>
    <property type="match status" value="1"/>
</dbReference>
<evidence type="ECO:0000256" key="3">
    <source>
        <dbReference type="ARBA" id="ARBA00022801"/>
    </source>
</evidence>
<protein>
    <submittedName>
        <fullName evidence="9">Serine protease 27</fullName>
    </submittedName>
</protein>
<organism evidence="9 10">
    <name type="scientific">Oncorhynchus kisutch</name>
    <name type="common">Coho salmon</name>
    <name type="synonym">Salmo kisutch</name>
    <dbReference type="NCBI Taxonomy" id="8019"/>
    <lineage>
        <taxon>Eukaryota</taxon>
        <taxon>Metazoa</taxon>
        <taxon>Chordata</taxon>
        <taxon>Craniata</taxon>
        <taxon>Vertebrata</taxon>
        <taxon>Euteleostomi</taxon>
        <taxon>Actinopterygii</taxon>
        <taxon>Neopterygii</taxon>
        <taxon>Teleostei</taxon>
        <taxon>Protacanthopterygii</taxon>
        <taxon>Salmoniformes</taxon>
        <taxon>Salmonidae</taxon>
        <taxon>Salmoninae</taxon>
        <taxon>Oncorhynchus</taxon>
    </lineage>
</organism>
<dbReference type="PANTHER" id="PTHR24253">
    <property type="entry name" value="TRANSMEMBRANE PROTEASE SERINE"/>
    <property type="match status" value="1"/>
</dbReference>
<evidence type="ECO:0000256" key="1">
    <source>
        <dbReference type="ARBA" id="ARBA00022670"/>
    </source>
</evidence>